<evidence type="ECO:0000313" key="1">
    <source>
        <dbReference type="EMBL" id="KAK6755795.1"/>
    </source>
</evidence>
<keyword evidence="2" id="KW-1185">Reference proteome</keyword>
<proteinExistence type="predicted"/>
<dbReference type="Proteomes" id="UP001303046">
    <property type="component" value="Unassembled WGS sequence"/>
</dbReference>
<organism evidence="1 2">
    <name type="scientific">Necator americanus</name>
    <name type="common">Human hookworm</name>
    <dbReference type="NCBI Taxonomy" id="51031"/>
    <lineage>
        <taxon>Eukaryota</taxon>
        <taxon>Metazoa</taxon>
        <taxon>Ecdysozoa</taxon>
        <taxon>Nematoda</taxon>
        <taxon>Chromadorea</taxon>
        <taxon>Rhabditida</taxon>
        <taxon>Rhabditina</taxon>
        <taxon>Rhabditomorpha</taxon>
        <taxon>Strongyloidea</taxon>
        <taxon>Ancylostomatidae</taxon>
        <taxon>Bunostominae</taxon>
        <taxon>Necator</taxon>
    </lineage>
</organism>
<accession>A0ABR1DZE0</accession>
<sequence>MCYRTTGDFTHEKGLRRRLRRQLKSDRENEWTSRAKELEKAWEDKNTRKALLRQYSGKMKRCSPVLNTADGVAVGDATLAI</sequence>
<dbReference type="EMBL" id="JAVFWL010000005">
    <property type="protein sequence ID" value="KAK6755795.1"/>
    <property type="molecule type" value="Genomic_DNA"/>
</dbReference>
<name>A0ABR1DZE0_NECAM</name>
<comment type="caution">
    <text evidence="1">The sequence shown here is derived from an EMBL/GenBank/DDBJ whole genome shotgun (WGS) entry which is preliminary data.</text>
</comment>
<protein>
    <submittedName>
        <fullName evidence="1">Uncharacterized protein</fullName>
    </submittedName>
</protein>
<gene>
    <name evidence="1" type="primary">Necator_chrV.g19074</name>
    <name evidence="1" type="ORF">RB195_014282</name>
</gene>
<evidence type="ECO:0000313" key="2">
    <source>
        <dbReference type="Proteomes" id="UP001303046"/>
    </source>
</evidence>
<reference evidence="1 2" key="1">
    <citation type="submission" date="2023-08" db="EMBL/GenBank/DDBJ databases">
        <title>A Necator americanus chromosomal reference genome.</title>
        <authorList>
            <person name="Ilik V."/>
            <person name="Petrzelkova K.J."/>
            <person name="Pardy F."/>
            <person name="Fuh T."/>
            <person name="Niatou-Singa F.S."/>
            <person name="Gouil Q."/>
            <person name="Baker L."/>
            <person name="Ritchie M.E."/>
            <person name="Jex A.R."/>
            <person name="Gazzola D."/>
            <person name="Li H."/>
            <person name="Toshio Fujiwara R."/>
            <person name="Zhan B."/>
            <person name="Aroian R.V."/>
            <person name="Pafco B."/>
            <person name="Schwarz E.M."/>
        </authorList>
    </citation>
    <scope>NUCLEOTIDE SEQUENCE [LARGE SCALE GENOMIC DNA]</scope>
    <source>
        <strain evidence="1 2">Aroian</strain>
        <tissue evidence="1">Whole animal</tissue>
    </source>
</reference>